<keyword evidence="2" id="KW-0808">Transferase</keyword>
<protein>
    <submittedName>
        <fullName evidence="2">Ribosomal-protein-alanine N-acetyltransferase</fullName>
    </submittedName>
</protein>
<dbReference type="InterPro" id="IPR051531">
    <property type="entry name" value="N-acetyltransferase"/>
</dbReference>
<evidence type="ECO:0000313" key="2">
    <source>
        <dbReference type="EMBL" id="TCO83561.1"/>
    </source>
</evidence>
<dbReference type="SUPFAM" id="SSF55729">
    <property type="entry name" value="Acyl-CoA N-acyltransferases (Nat)"/>
    <property type="match status" value="1"/>
</dbReference>
<dbReference type="Proteomes" id="UP000295711">
    <property type="component" value="Unassembled WGS sequence"/>
</dbReference>
<dbReference type="OrthoDB" id="9795206at2"/>
<feature type="domain" description="N-acetyltransferase" evidence="1">
    <location>
        <begin position="18"/>
        <end position="173"/>
    </location>
</feature>
<dbReference type="GO" id="GO:0016747">
    <property type="term" value="F:acyltransferase activity, transferring groups other than amino-acyl groups"/>
    <property type="evidence" value="ECO:0007669"/>
    <property type="project" value="InterPro"/>
</dbReference>
<proteinExistence type="predicted"/>
<dbReference type="Gene3D" id="3.40.630.30">
    <property type="match status" value="1"/>
</dbReference>
<dbReference type="InterPro" id="IPR016181">
    <property type="entry name" value="Acyl_CoA_acyltransferase"/>
</dbReference>
<dbReference type="PANTHER" id="PTHR43792:SF1">
    <property type="entry name" value="N-ACETYLTRANSFERASE DOMAIN-CONTAINING PROTEIN"/>
    <property type="match status" value="1"/>
</dbReference>
<name>A0A4R2L9U5_9FIRM</name>
<comment type="caution">
    <text evidence="2">The sequence shown here is derived from an EMBL/GenBank/DDBJ whole genome shotgun (WGS) entry which is preliminary data.</text>
</comment>
<accession>A0A4R2L9U5</accession>
<gene>
    <name evidence="2" type="ORF">EV212_11236</name>
</gene>
<dbReference type="RefSeq" id="WP_132093086.1">
    <property type="nucleotide sequence ID" value="NZ_JANKAQ010000013.1"/>
</dbReference>
<evidence type="ECO:0000313" key="3">
    <source>
        <dbReference type="Proteomes" id="UP000295711"/>
    </source>
</evidence>
<dbReference type="PANTHER" id="PTHR43792">
    <property type="entry name" value="GNAT FAMILY, PUTATIVE (AFU_ORTHOLOGUE AFUA_3G00765)-RELATED-RELATED"/>
    <property type="match status" value="1"/>
</dbReference>
<dbReference type="InterPro" id="IPR000182">
    <property type="entry name" value="GNAT_dom"/>
</dbReference>
<dbReference type="AlphaFoldDB" id="A0A4R2L9U5"/>
<organism evidence="2 3">
    <name type="scientific">Frisingicoccus caecimuris</name>
    <dbReference type="NCBI Taxonomy" id="1796636"/>
    <lineage>
        <taxon>Bacteria</taxon>
        <taxon>Bacillati</taxon>
        <taxon>Bacillota</taxon>
        <taxon>Clostridia</taxon>
        <taxon>Lachnospirales</taxon>
        <taxon>Lachnospiraceae</taxon>
        <taxon>Frisingicoccus</taxon>
    </lineage>
</organism>
<keyword evidence="3" id="KW-1185">Reference proteome</keyword>
<reference evidence="2 3" key="1">
    <citation type="submission" date="2019-03" db="EMBL/GenBank/DDBJ databases">
        <title>Genomic Encyclopedia of Type Strains, Phase IV (KMG-IV): sequencing the most valuable type-strain genomes for metagenomic binning, comparative biology and taxonomic classification.</title>
        <authorList>
            <person name="Goeker M."/>
        </authorList>
    </citation>
    <scope>NUCLEOTIDE SEQUENCE [LARGE SCALE GENOMIC DNA]</scope>
    <source>
        <strain evidence="2 3">DSM 28559</strain>
    </source>
</reference>
<evidence type="ECO:0000259" key="1">
    <source>
        <dbReference type="PROSITE" id="PS51186"/>
    </source>
</evidence>
<dbReference type="EMBL" id="SLXA01000012">
    <property type="protein sequence ID" value="TCO83561.1"/>
    <property type="molecule type" value="Genomic_DNA"/>
</dbReference>
<dbReference type="Pfam" id="PF13302">
    <property type="entry name" value="Acetyltransf_3"/>
    <property type="match status" value="1"/>
</dbReference>
<sequence>MALADYINSKPTIETDRLILRPMIAADVPALKEWMPDKSIYAYWGKGPSKAEKNPELLFEKKDKPTKSFHLGIAQKDSNKVIGDIWVYLIENDRMASIAIRLSKEWHGKGYGTESLSAMTRFCFENTELQRIWTEVDVRNVASCRILEKAGYTREGLIRQGKMVNTWCDYYIYGILESDFS</sequence>
<dbReference type="PROSITE" id="PS51186">
    <property type="entry name" value="GNAT"/>
    <property type="match status" value="1"/>
</dbReference>